<dbReference type="EMBL" id="JAWDKC010000001">
    <property type="protein sequence ID" value="MDV0444495.1"/>
    <property type="molecule type" value="Genomic_DNA"/>
</dbReference>
<feature type="transmembrane region" description="Helical" evidence="1">
    <location>
        <begin position="20"/>
        <end position="52"/>
    </location>
</feature>
<name>A0ABU3VM65_9EURY</name>
<sequence length="111" mass="12871">MTFQMYKQLCFHAAISGFSYLFIVLTSVFVGFIGASVIMASSFGLLQIAYLFGQENNIWFILLDNISSICSLALYFLFQLSGINLMYKDIVYNTRTIVHYINRWENHEKQN</sequence>
<dbReference type="Proteomes" id="UP001272052">
    <property type="component" value="Unassembled WGS sequence"/>
</dbReference>
<gene>
    <name evidence="2" type="ORF">MmiAt1_00210</name>
</gene>
<feature type="transmembrane region" description="Helical" evidence="1">
    <location>
        <begin position="58"/>
        <end position="78"/>
    </location>
</feature>
<evidence type="ECO:0000256" key="1">
    <source>
        <dbReference type="SAM" id="Phobius"/>
    </source>
</evidence>
<accession>A0ABU3VM65</accession>
<proteinExistence type="predicted"/>
<evidence type="ECO:0000313" key="2">
    <source>
        <dbReference type="EMBL" id="MDV0444495.1"/>
    </source>
</evidence>
<reference evidence="2 3" key="1">
    <citation type="submission" date="2023-06" db="EMBL/GenBank/DDBJ databases">
        <title>Genome sequence of Methanimicrococcus sp. At1.</title>
        <authorList>
            <person name="Protasov E."/>
            <person name="Platt K."/>
            <person name="Poehlein A."/>
            <person name="Daniel R."/>
            <person name="Brune A."/>
        </authorList>
    </citation>
    <scope>NUCLEOTIDE SEQUENCE [LARGE SCALE GENOMIC DNA]</scope>
    <source>
        <strain evidence="2 3">At1</strain>
    </source>
</reference>
<evidence type="ECO:0000313" key="3">
    <source>
        <dbReference type="Proteomes" id="UP001272052"/>
    </source>
</evidence>
<keyword evidence="1" id="KW-0472">Membrane</keyword>
<organism evidence="2 3">
    <name type="scientific">Methanimicrococcus hacksteinii</name>
    <dbReference type="NCBI Taxonomy" id="3028293"/>
    <lineage>
        <taxon>Archaea</taxon>
        <taxon>Methanobacteriati</taxon>
        <taxon>Methanobacteriota</taxon>
        <taxon>Stenosarchaea group</taxon>
        <taxon>Methanomicrobia</taxon>
        <taxon>Methanosarcinales</taxon>
        <taxon>Methanosarcinaceae</taxon>
        <taxon>Methanimicrococcus</taxon>
    </lineage>
</organism>
<keyword evidence="1" id="KW-0812">Transmembrane</keyword>
<keyword evidence="3" id="KW-1185">Reference proteome</keyword>
<protein>
    <submittedName>
        <fullName evidence="2">Uncharacterized protein</fullName>
    </submittedName>
</protein>
<comment type="caution">
    <text evidence="2">The sequence shown here is derived from an EMBL/GenBank/DDBJ whole genome shotgun (WGS) entry which is preliminary data.</text>
</comment>
<keyword evidence="1" id="KW-1133">Transmembrane helix</keyword>